<proteinExistence type="predicted"/>
<feature type="domain" description="Lipocalin/cytosolic fatty-acid binding" evidence="2">
    <location>
        <begin position="133"/>
        <end position="278"/>
    </location>
</feature>
<dbReference type="STRING" id="413882.AAW51_3923"/>
<dbReference type="PROSITE" id="PS00213">
    <property type="entry name" value="LIPOCALIN"/>
    <property type="match status" value="1"/>
</dbReference>
<protein>
    <recommendedName>
        <fullName evidence="2">Lipocalin/cytosolic fatty-acid binding domain-containing protein</fullName>
    </recommendedName>
</protein>
<gene>
    <name evidence="3" type="ORF">AAW51_3923</name>
</gene>
<evidence type="ECO:0000256" key="1">
    <source>
        <dbReference type="SAM" id="MobiDB-lite"/>
    </source>
</evidence>
<organism evidence="3 4">
    <name type="scientific">Caldimonas brevitalea</name>
    <dbReference type="NCBI Taxonomy" id="413882"/>
    <lineage>
        <taxon>Bacteria</taxon>
        <taxon>Pseudomonadati</taxon>
        <taxon>Pseudomonadota</taxon>
        <taxon>Betaproteobacteria</taxon>
        <taxon>Burkholderiales</taxon>
        <taxon>Sphaerotilaceae</taxon>
        <taxon>Caldimonas</taxon>
    </lineage>
</organism>
<dbReference type="PANTHER" id="PTHR10612:SF34">
    <property type="entry name" value="APOLIPOPROTEIN D"/>
    <property type="match status" value="1"/>
</dbReference>
<feature type="region of interest" description="Disordered" evidence="1">
    <location>
        <begin position="285"/>
        <end position="320"/>
    </location>
</feature>
<dbReference type="InterPro" id="IPR012674">
    <property type="entry name" value="Calycin"/>
</dbReference>
<dbReference type="Proteomes" id="UP000035352">
    <property type="component" value="Chromosome"/>
</dbReference>
<evidence type="ECO:0000259" key="2">
    <source>
        <dbReference type="Pfam" id="PF08212"/>
    </source>
</evidence>
<dbReference type="SUPFAM" id="SSF50814">
    <property type="entry name" value="Lipocalins"/>
    <property type="match status" value="1"/>
</dbReference>
<feature type="compositionally biased region" description="Polar residues" evidence="1">
    <location>
        <begin position="304"/>
        <end position="320"/>
    </location>
</feature>
<dbReference type="PRINTS" id="PR01171">
    <property type="entry name" value="BCTLIPOCALIN"/>
</dbReference>
<dbReference type="InterPro" id="IPR022272">
    <property type="entry name" value="Lipocalin_CS"/>
</dbReference>
<dbReference type="Gene3D" id="2.40.128.20">
    <property type="match status" value="1"/>
</dbReference>
<dbReference type="Pfam" id="PF08212">
    <property type="entry name" value="Lipocalin_2"/>
    <property type="match status" value="1"/>
</dbReference>
<dbReference type="InterPro" id="IPR002446">
    <property type="entry name" value="Lipocalin_bac"/>
</dbReference>
<keyword evidence="4" id="KW-1185">Reference proteome</keyword>
<sequence length="320" mass="35448">MLRSHLSQIDAQIEQCEAQVRMQDARTGASWQKAQLAGKQRVRTLLVGGATTLVSGWLLRRLTRGKHGRRRGRDRDDRSRGGWLQALMRPALVPLVASLAAPLLGRKGSAFLARLGLPFSSHDPVELTTAVEFDLTRYAGTWYEIACLPSRVEEQCASDVRAEFEPQEDGSVTLTTLCLRGDGSERREQGSVRHTDEAHPSRLEVSFGPSWLRWWPGSWADYWVMHVESDYSAALVGTPERDGLWLLSRAPTLDEETYDEFVAIARREGFDVQRLVRTVHTARAAGAQPAAQRRAESPAAVASTVPQPTTSVAPSTTTLH</sequence>
<dbReference type="InterPro" id="IPR000566">
    <property type="entry name" value="Lipocln_cytosolic_FA-bd_dom"/>
</dbReference>
<evidence type="ECO:0000313" key="3">
    <source>
        <dbReference type="EMBL" id="AKJ30614.1"/>
    </source>
</evidence>
<dbReference type="InterPro" id="IPR047202">
    <property type="entry name" value="Lipocalin_Blc-like_dom"/>
</dbReference>
<dbReference type="RefSeq" id="WP_053013773.1">
    <property type="nucleotide sequence ID" value="NZ_CP011371.1"/>
</dbReference>
<dbReference type="EMBL" id="CP011371">
    <property type="protein sequence ID" value="AKJ30614.1"/>
    <property type="molecule type" value="Genomic_DNA"/>
</dbReference>
<name>A0A0G3BME8_9BURK</name>
<reference evidence="3 4" key="1">
    <citation type="submission" date="2015-05" db="EMBL/GenBank/DDBJ databases">
        <authorList>
            <person name="Tang B."/>
            <person name="Yu Y."/>
        </authorList>
    </citation>
    <scope>NUCLEOTIDE SEQUENCE [LARGE SCALE GENOMIC DNA]</scope>
    <source>
        <strain evidence="3 4">DSM 7029</strain>
    </source>
</reference>
<evidence type="ECO:0000313" key="4">
    <source>
        <dbReference type="Proteomes" id="UP000035352"/>
    </source>
</evidence>
<dbReference type="CDD" id="cd19438">
    <property type="entry name" value="lipocalin_Blc-like"/>
    <property type="match status" value="1"/>
</dbReference>
<dbReference type="KEGG" id="pbh:AAW51_3923"/>
<dbReference type="GO" id="GO:0006950">
    <property type="term" value="P:response to stress"/>
    <property type="evidence" value="ECO:0007669"/>
    <property type="project" value="UniProtKB-ARBA"/>
</dbReference>
<dbReference type="PANTHER" id="PTHR10612">
    <property type="entry name" value="APOLIPOPROTEIN D"/>
    <property type="match status" value="1"/>
</dbReference>
<dbReference type="AlphaFoldDB" id="A0A0G3BME8"/>
<accession>A0A0G3BME8</accession>